<gene>
    <name evidence="2" type="ORF">CVA01_00470</name>
</gene>
<keyword evidence="1" id="KW-0472">Membrane</keyword>
<dbReference type="AlphaFoldDB" id="A0A4Y4C0Z6"/>
<evidence type="ECO:0000313" key="2">
    <source>
        <dbReference type="EMBL" id="GEC84733.1"/>
    </source>
</evidence>
<proteinExistence type="predicted"/>
<dbReference type="RefSeq" id="WP_170209639.1">
    <property type="nucleotide sequence ID" value="NZ_BJNT01000001.1"/>
</dbReference>
<keyword evidence="1" id="KW-0812">Transmembrane</keyword>
<sequence length="65" mass="6961">MVFNGDVTTTLYTSVCVWLLIYLVGSAVVYLALPDPGIPESRTALTQDAAPVDWSAAPCMISLSR</sequence>
<accession>A0A4Y4C0Z6</accession>
<feature type="transmembrane region" description="Helical" evidence="1">
    <location>
        <begin position="12"/>
        <end position="33"/>
    </location>
</feature>
<reference evidence="2 3" key="1">
    <citation type="submission" date="2019-06" db="EMBL/GenBank/DDBJ databases">
        <title>Whole genome shotgun sequence of Corynebacterium variabile NBRC 15286.</title>
        <authorList>
            <person name="Hosoyama A."/>
            <person name="Uohara A."/>
            <person name="Ohji S."/>
            <person name="Ichikawa N."/>
        </authorList>
    </citation>
    <scope>NUCLEOTIDE SEQUENCE [LARGE SCALE GENOMIC DNA]</scope>
    <source>
        <strain evidence="2 3">NBRC 15286</strain>
    </source>
</reference>
<evidence type="ECO:0000256" key="1">
    <source>
        <dbReference type="SAM" id="Phobius"/>
    </source>
</evidence>
<organism evidence="2 3">
    <name type="scientific">Corynebacterium variabile</name>
    <dbReference type="NCBI Taxonomy" id="1727"/>
    <lineage>
        <taxon>Bacteria</taxon>
        <taxon>Bacillati</taxon>
        <taxon>Actinomycetota</taxon>
        <taxon>Actinomycetes</taxon>
        <taxon>Mycobacteriales</taxon>
        <taxon>Corynebacteriaceae</taxon>
        <taxon>Corynebacterium</taxon>
    </lineage>
</organism>
<dbReference type="Proteomes" id="UP000319986">
    <property type="component" value="Unassembled WGS sequence"/>
</dbReference>
<evidence type="ECO:0000313" key="3">
    <source>
        <dbReference type="Proteomes" id="UP000319986"/>
    </source>
</evidence>
<comment type="caution">
    <text evidence="2">The sequence shown here is derived from an EMBL/GenBank/DDBJ whole genome shotgun (WGS) entry which is preliminary data.</text>
</comment>
<name>A0A4Y4C0Z6_9CORY</name>
<protein>
    <submittedName>
        <fullName evidence="2">Uncharacterized protein</fullName>
    </submittedName>
</protein>
<keyword evidence="1" id="KW-1133">Transmembrane helix</keyword>
<dbReference type="GeneID" id="82889063"/>
<dbReference type="EMBL" id="BJNT01000001">
    <property type="protein sequence ID" value="GEC84733.1"/>
    <property type="molecule type" value="Genomic_DNA"/>
</dbReference>